<protein>
    <submittedName>
        <fullName evidence="1">Uncharacterized protein</fullName>
    </submittedName>
</protein>
<dbReference type="EMBL" id="CP022745">
    <property type="protein sequence ID" value="ASY43638.1"/>
    <property type="molecule type" value="Genomic_DNA"/>
</dbReference>
<organism evidence="1 2">
    <name type="scientific">Sphingobium xenophagum</name>
    <dbReference type="NCBI Taxonomy" id="121428"/>
    <lineage>
        <taxon>Bacteria</taxon>
        <taxon>Pseudomonadati</taxon>
        <taxon>Pseudomonadota</taxon>
        <taxon>Alphaproteobacteria</taxon>
        <taxon>Sphingomonadales</taxon>
        <taxon>Sphingomonadaceae</taxon>
        <taxon>Sphingobium</taxon>
    </lineage>
</organism>
<dbReference type="PANTHER" id="PTHR32011">
    <property type="entry name" value="OS08G0472400 PROTEIN"/>
    <property type="match status" value="1"/>
</dbReference>
<sequence>MHRWIAGYTQSELDDAQDRYALRFPPDLIDLLLDRQPEDGYNWASENDRIRKMLNWPLDCLLFDVENGLWWPGWGDIPALSVERAEIVRAAFQSAPRLIPLLSHRFIPEVPNEAGNPIFSMYGFDTVYYGANLEEYFRNEFEGRYEISSPRHIPFWSDIIQRQQDIYPS</sequence>
<dbReference type="PANTHER" id="PTHR32011:SF2">
    <property type="entry name" value="OS08G0472400 PROTEIN"/>
    <property type="match status" value="1"/>
</dbReference>
<gene>
    <name evidence="1" type="ORF">CJD35_03580</name>
</gene>
<proteinExistence type="predicted"/>
<accession>A0A249MQP3</accession>
<dbReference type="AlphaFoldDB" id="A0A249MQP3"/>
<name>A0A249MQP3_SPHXE</name>
<dbReference type="RefSeq" id="WP_017184278.1">
    <property type="nucleotide sequence ID" value="NZ_CP022745.1"/>
</dbReference>
<dbReference type="Proteomes" id="UP000217141">
    <property type="component" value="Chromosome I"/>
</dbReference>
<evidence type="ECO:0000313" key="2">
    <source>
        <dbReference type="Proteomes" id="UP000217141"/>
    </source>
</evidence>
<reference evidence="1 2" key="1">
    <citation type="submission" date="2017-08" db="EMBL/GenBank/DDBJ databases">
        <title>Whole Genome Sequence of Sphingobium hydrophobicum C1: Insights into Adaption to the Electronic-waste Contaminated Sediment.</title>
        <authorList>
            <person name="Song D."/>
            <person name="Chen X."/>
            <person name="Xu M."/>
        </authorList>
    </citation>
    <scope>NUCLEOTIDE SEQUENCE [LARGE SCALE GENOMIC DNA]</scope>
    <source>
        <strain evidence="1 2">C1</strain>
    </source>
</reference>
<dbReference type="KEGG" id="shyd:CJD35_03580"/>
<evidence type="ECO:0000313" key="1">
    <source>
        <dbReference type="EMBL" id="ASY43638.1"/>
    </source>
</evidence>